<organism evidence="1 2">
    <name type="scientific">Paenibacillus vortex V453</name>
    <dbReference type="NCBI Taxonomy" id="715225"/>
    <lineage>
        <taxon>Bacteria</taxon>
        <taxon>Bacillati</taxon>
        <taxon>Bacillota</taxon>
        <taxon>Bacilli</taxon>
        <taxon>Bacillales</taxon>
        <taxon>Paenibacillaceae</taxon>
        <taxon>Paenibacillus</taxon>
    </lineage>
</organism>
<gene>
    <name evidence="1" type="ORF">PVOR_01510</name>
</gene>
<keyword evidence="2" id="KW-1185">Reference proteome</keyword>
<dbReference type="EMBL" id="ADHJ01000001">
    <property type="protein sequence ID" value="EFU43847.1"/>
    <property type="molecule type" value="Genomic_DNA"/>
</dbReference>
<evidence type="ECO:0000313" key="1">
    <source>
        <dbReference type="EMBL" id="EFU43847.1"/>
    </source>
</evidence>
<dbReference type="Proteomes" id="UP000003094">
    <property type="component" value="Unassembled WGS sequence"/>
</dbReference>
<evidence type="ECO:0000313" key="2">
    <source>
        <dbReference type="Proteomes" id="UP000003094"/>
    </source>
</evidence>
<protein>
    <submittedName>
        <fullName evidence="1">Uncharacterized protein</fullName>
    </submittedName>
</protein>
<dbReference type="KEGG" id="pvo:PVOR_01510"/>
<accession>A0A2R9T2P0</accession>
<dbReference type="AlphaFoldDB" id="A0A2R9T2P0"/>
<dbReference type="RefSeq" id="WP_006207266.1">
    <property type="nucleotide sequence ID" value="NZ_ADHJ01000001.1"/>
</dbReference>
<name>A0A2R9T2P0_9BACL</name>
<comment type="caution">
    <text evidence="1">The sequence shown here is derived from an EMBL/GenBank/DDBJ whole genome shotgun (WGS) entry which is preliminary data.</text>
</comment>
<sequence>MQPLITKFFPSIQMSKLPDEEVQAIFFYGQQDIRFGLLIMNWDHFGGDDELREILAIDSSSVGVKLFVDYGNLDQVKHDLIDVWSNGPFED</sequence>
<proteinExistence type="predicted"/>
<reference evidence="1 2" key="1">
    <citation type="journal article" date="2010" name="BMC Genomics">
        <title>Genome sequence of the pattern forming Paenibacillus vortex bacterium reveals potential for thriving in complex environments.</title>
        <authorList>
            <person name="Sirota-Madi A."/>
            <person name="Olender T."/>
            <person name="Helman Y."/>
            <person name="Ingham C."/>
            <person name="Brainis I."/>
            <person name="Roth D."/>
            <person name="Hagi E."/>
            <person name="Brodsky L."/>
            <person name="Leshkowitz D."/>
            <person name="Galatenko V."/>
            <person name="Nikolaev V."/>
            <person name="Mugasimangalam R.C."/>
            <person name="Bransburg-Zabary S."/>
            <person name="Gutnick D.L."/>
            <person name="Lancet D."/>
            <person name="Ben-Jacob E."/>
        </authorList>
    </citation>
    <scope>NUCLEOTIDE SEQUENCE [LARGE SCALE GENOMIC DNA]</scope>
    <source>
        <strain evidence="1 2">V453</strain>
    </source>
</reference>